<proteinExistence type="predicted"/>
<keyword evidence="4" id="KW-1185">Reference proteome</keyword>
<feature type="region of interest" description="Disordered" evidence="1">
    <location>
        <begin position="87"/>
        <end position="112"/>
    </location>
</feature>
<gene>
    <name evidence="3" type="ORF">SBRY_10358</name>
</gene>
<keyword evidence="2" id="KW-0472">Membrane</keyword>
<dbReference type="Pfam" id="PF13560">
    <property type="entry name" value="HTH_31"/>
    <property type="match status" value="1"/>
</dbReference>
<feature type="compositionally biased region" description="Low complexity" evidence="1">
    <location>
        <begin position="151"/>
        <end position="168"/>
    </location>
</feature>
<dbReference type="AlphaFoldDB" id="A0A9W4ECD2"/>
<evidence type="ECO:0000313" key="3">
    <source>
        <dbReference type="EMBL" id="CAG7600779.1"/>
    </source>
</evidence>
<name>A0A9W4ECD2_9ACTN</name>
<organism evidence="3 4">
    <name type="scientific">Actinacidiphila bryophytorum</name>
    <dbReference type="NCBI Taxonomy" id="1436133"/>
    <lineage>
        <taxon>Bacteria</taxon>
        <taxon>Bacillati</taxon>
        <taxon>Actinomycetota</taxon>
        <taxon>Actinomycetes</taxon>
        <taxon>Kitasatosporales</taxon>
        <taxon>Streptomycetaceae</taxon>
        <taxon>Actinacidiphila</taxon>
    </lineage>
</organism>
<dbReference type="EMBL" id="CAJVAX010000001">
    <property type="protein sequence ID" value="CAG7600779.1"/>
    <property type="molecule type" value="Genomic_DNA"/>
</dbReference>
<sequence length="272" mass="26201">MGQWEPLATRIPLDMRRLATQLRRMKDRSGLTVPALAARTAESADAWSGYLAAAKLPPLAAVEVLAQASGADYERVGALWKLAEKAASGSGDRGEGRPVPQPDPLDPLGAEDGLPAGRRRAVLLAAAGVLAVAALLAVVLAAGAGGGRTPTGGADPTGMGTADTGATARSAPGQGRTPGSSNSGVPGTSAGSSTLAPGTGTVSPTAEPSAGGSSAPAPTDGVTSAPTVPVPPASGTATAGPTASPTASPTATASPTHTGLCLGLIVLGICIG</sequence>
<dbReference type="RefSeq" id="WP_307794131.1">
    <property type="nucleotide sequence ID" value="NZ_JADKYA010000596.1"/>
</dbReference>
<feature type="compositionally biased region" description="Polar residues" evidence="1">
    <location>
        <begin position="177"/>
        <end position="202"/>
    </location>
</feature>
<evidence type="ECO:0000313" key="4">
    <source>
        <dbReference type="Proteomes" id="UP001153328"/>
    </source>
</evidence>
<feature type="compositionally biased region" description="Low complexity" evidence="1">
    <location>
        <begin position="203"/>
        <end position="257"/>
    </location>
</feature>
<evidence type="ECO:0000256" key="2">
    <source>
        <dbReference type="SAM" id="Phobius"/>
    </source>
</evidence>
<comment type="caution">
    <text evidence="3">The sequence shown here is derived from an EMBL/GenBank/DDBJ whole genome shotgun (WGS) entry which is preliminary data.</text>
</comment>
<reference evidence="3" key="1">
    <citation type="submission" date="2021-06" db="EMBL/GenBank/DDBJ databases">
        <authorList>
            <person name="Arsene-Ploetze F."/>
        </authorList>
    </citation>
    <scope>NUCLEOTIDE SEQUENCE</scope>
    <source>
        <strain evidence="3">SBRY1</strain>
    </source>
</reference>
<keyword evidence="2" id="KW-0812">Transmembrane</keyword>
<feature type="region of interest" description="Disordered" evidence="1">
    <location>
        <begin position="146"/>
        <end position="257"/>
    </location>
</feature>
<protein>
    <submittedName>
        <fullName evidence="3">Helix-turn-helix domain-containing protein</fullName>
    </submittedName>
</protein>
<dbReference type="Proteomes" id="UP001153328">
    <property type="component" value="Unassembled WGS sequence"/>
</dbReference>
<keyword evidence="2" id="KW-1133">Transmembrane helix</keyword>
<accession>A0A9W4ECD2</accession>
<evidence type="ECO:0000256" key="1">
    <source>
        <dbReference type="SAM" id="MobiDB-lite"/>
    </source>
</evidence>
<feature type="transmembrane region" description="Helical" evidence="2">
    <location>
        <begin position="121"/>
        <end position="142"/>
    </location>
</feature>